<evidence type="ECO:0008006" key="4">
    <source>
        <dbReference type="Google" id="ProtNLM"/>
    </source>
</evidence>
<dbReference type="Gene3D" id="3.30.420.10">
    <property type="entry name" value="Ribonuclease H-like superfamily/Ribonuclease H"/>
    <property type="match status" value="1"/>
</dbReference>
<dbReference type="EMBL" id="BGZK01000321">
    <property type="protein sequence ID" value="GBP36656.1"/>
    <property type="molecule type" value="Genomic_DNA"/>
</dbReference>
<dbReference type="OrthoDB" id="10017160at2759"/>
<protein>
    <recommendedName>
        <fullName evidence="4">Histone-lysine N-methyltransferase SETMAR</fullName>
    </recommendedName>
</protein>
<feature type="region of interest" description="Disordered" evidence="1">
    <location>
        <begin position="192"/>
        <end position="220"/>
    </location>
</feature>
<dbReference type="PANTHER" id="PTHR46060:SF1">
    <property type="entry name" value="MARINER MOS1 TRANSPOSASE-LIKE PROTEIN"/>
    <property type="match status" value="1"/>
</dbReference>
<dbReference type="InterPro" id="IPR052709">
    <property type="entry name" value="Transposase-MT_Hybrid"/>
</dbReference>
<dbReference type="PANTHER" id="PTHR46060">
    <property type="entry name" value="MARINER MOS1 TRANSPOSASE-LIKE PROTEIN"/>
    <property type="match status" value="1"/>
</dbReference>
<evidence type="ECO:0000313" key="3">
    <source>
        <dbReference type="Proteomes" id="UP000299102"/>
    </source>
</evidence>
<feature type="compositionally biased region" description="Basic and acidic residues" evidence="1">
    <location>
        <begin position="192"/>
        <end position="204"/>
    </location>
</feature>
<sequence>MIKDDKRCTYHMFQNALGIGSVAVHKTLQDELKMRKIISRWIPHPLRQHQNLCVSGSADRHSKITGLEKAIKLKGQKTVKAAWYTRGCLPIVLQTLRIRGFMLHHDSASSHTSAVTGNFLKESNIVVLEHPPYSPDLATCDLSTSRERQNLDLGAVQPSTSGSTLLDGHDRGCETRALRNGLRNRHALTARSRHEQKEFKEADARLTAAATAPPRAPRRA</sequence>
<comment type="caution">
    <text evidence="2">The sequence shown here is derived from an EMBL/GenBank/DDBJ whole genome shotgun (WGS) entry which is preliminary data.</text>
</comment>
<evidence type="ECO:0000256" key="1">
    <source>
        <dbReference type="SAM" id="MobiDB-lite"/>
    </source>
</evidence>
<dbReference type="Proteomes" id="UP000299102">
    <property type="component" value="Unassembled WGS sequence"/>
</dbReference>
<organism evidence="2 3">
    <name type="scientific">Eumeta variegata</name>
    <name type="common">Bagworm moth</name>
    <name type="synonym">Eumeta japonica</name>
    <dbReference type="NCBI Taxonomy" id="151549"/>
    <lineage>
        <taxon>Eukaryota</taxon>
        <taxon>Metazoa</taxon>
        <taxon>Ecdysozoa</taxon>
        <taxon>Arthropoda</taxon>
        <taxon>Hexapoda</taxon>
        <taxon>Insecta</taxon>
        <taxon>Pterygota</taxon>
        <taxon>Neoptera</taxon>
        <taxon>Endopterygota</taxon>
        <taxon>Lepidoptera</taxon>
        <taxon>Glossata</taxon>
        <taxon>Ditrysia</taxon>
        <taxon>Tineoidea</taxon>
        <taxon>Psychidae</taxon>
        <taxon>Oiketicinae</taxon>
        <taxon>Eumeta</taxon>
    </lineage>
</organism>
<dbReference type="AlphaFoldDB" id="A0A4C1VCZ6"/>
<accession>A0A4C1VCZ6</accession>
<proteinExistence type="predicted"/>
<dbReference type="InterPro" id="IPR036397">
    <property type="entry name" value="RNaseH_sf"/>
</dbReference>
<keyword evidence="3" id="KW-1185">Reference proteome</keyword>
<reference evidence="2 3" key="1">
    <citation type="journal article" date="2019" name="Commun. Biol.">
        <title>The bagworm genome reveals a unique fibroin gene that provides high tensile strength.</title>
        <authorList>
            <person name="Kono N."/>
            <person name="Nakamura H."/>
            <person name="Ohtoshi R."/>
            <person name="Tomita M."/>
            <person name="Numata K."/>
            <person name="Arakawa K."/>
        </authorList>
    </citation>
    <scope>NUCLEOTIDE SEQUENCE [LARGE SCALE GENOMIC DNA]</scope>
</reference>
<evidence type="ECO:0000313" key="2">
    <source>
        <dbReference type="EMBL" id="GBP36656.1"/>
    </source>
</evidence>
<dbReference type="GO" id="GO:0003676">
    <property type="term" value="F:nucleic acid binding"/>
    <property type="evidence" value="ECO:0007669"/>
    <property type="project" value="InterPro"/>
</dbReference>
<gene>
    <name evidence="2" type="ORF">EVAR_35240_1</name>
</gene>
<name>A0A4C1VCZ6_EUMVA</name>